<organism evidence="1 2">
    <name type="scientific">Phaeosphaeria nodorum (strain SN15 / ATCC MYA-4574 / FGSC 10173)</name>
    <name type="common">Glume blotch fungus</name>
    <name type="synonym">Parastagonospora nodorum</name>
    <dbReference type="NCBI Taxonomy" id="321614"/>
    <lineage>
        <taxon>Eukaryota</taxon>
        <taxon>Fungi</taxon>
        <taxon>Dikarya</taxon>
        <taxon>Ascomycota</taxon>
        <taxon>Pezizomycotina</taxon>
        <taxon>Dothideomycetes</taxon>
        <taxon>Pleosporomycetidae</taxon>
        <taxon>Pleosporales</taxon>
        <taxon>Pleosporineae</taxon>
        <taxon>Phaeosphaeriaceae</taxon>
        <taxon>Parastagonospora</taxon>
    </lineage>
</organism>
<dbReference type="Proteomes" id="UP000663193">
    <property type="component" value="Chromosome 15"/>
</dbReference>
<dbReference type="VEuPathDB" id="FungiDB:JI435_419890"/>
<dbReference type="EMBL" id="CP069037">
    <property type="protein sequence ID" value="QRD03584.1"/>
    <property type="molecule type" value="Genomic_DNA"/>
</dbReference>
<sequence length="79" mass="9169">MHHVERLYLPLVADLWWSSQVVLSDTRLSLPDWSKAWMQVLEFTTASPYSAWSEDVRSGDYPNLGTYQATVQLPQSWIL</sequence>
<keyword evidence="2" id="KW-1185">Reference proteome</keyword>
<gene>
    <name evidence="1" type="ORF">JI435_419890</name>
</gene>
<name>A0A7U2FE48_PHANO</name>
<evidence type="ECO:0000313" key="2">
    <source>
        <dbReference type="Proteomes" id="UP000663193"/>
    </source>
</evidence>
<dbReference type="AlphaFoldDB" id="A0A7U2FE48"/>
<evidence type="ECO:0000313" key="1">
    <source>
        <dbReference type="EMBL" id="QRD03584.1"/>
    </source>
</evidence>
<accession>A0A7U2FE48</accession>
<protein>
    <submittedName>
        <fullName evidence="1">Uncharacterized protein</fullName>
    </submittedName>
</protein>
<reference evidence="2" key="1">
    <citation type="journal article" date="2021" name="BMC Genomics">
        <title>Chromosome-level genome assembly and manually-curated proteome of model necrotroph Parastagonospora nodorum Sn15 reveals a genome-wide trove of candidate effector homologs, and redundancy of virulence-related functions within an accessory chromosome.</title>
        <authorList>
            <person name="Bertazzoni S."/>
            <person name="Jones D.A.B."/>
            <person name="Phan H.T."/>
            <person name="Tan K.-C."/>
            <person name="Hane J.K."/>
        </authorList>
    </citation>
    <scope>NUCLEOTIDE SEQUENCE [LARGE SCALE GENOMIC DNA]</scope>
    <source>
        <strain evidence="2">SN15 / ATCC MYA-4574 / FGSC 10173)</strain>
    </source>
</reference>
<proteinExistence type="predicted"/>